<evidence type="ECO:0000313" key="1">
    <source>
        <dbReference type="EMBL" id="NYZ69668.1"/>
    </source>
</evidence>
<dbReference type="AlphaFoldDB" id="A0A853IGK2"/>
<comment type="caution">
    <text evidence="1">The sequence shown here is derived from an EMBL/GenBank/DDBJ whole genome shotgun (WGS) entry which is preliminary data.</text>
</comment>
<dbReference type="EMBL" id="JACCKB010000118">
    <property type="protein sequence ID" value="NYZ69668.1"/>
    <property type="molecule type" value="Genomic_DNA"/>
</dbReference>
<sequence>MDELEAQVNELCTDKQLVDIVKPPSSYSISAFMSEAHKDVLINAVKNTVKAMDKCITNNSRTLQNEISQSHYKNEVGENELRIIGNTVKKLCTKKGWSVIVTYKESPNDTTPHYINYVFKKIKWDI</sequence>
<organism evidence="1 2">
    <name type="scientific">Spartinivicinus marinus</name>
    <dbReference type="NCBI Taxonomy" id="2994442"/>
    <lineage>
        <taxon>Bacteria</taxon>
        <taxon>Pseudomonadati</taxon>
        <taxon>Pseudomonadota</taxon>
        <taxon>Gammaproteobacteria</taxon>
        <taxon>Oceanospirillales</taxon>
        <taxon>Zooshikellaceae</taxon>
        <taxon>Spartinivicinus</taxon>
    </lineage>
</organism>
<dbReference type="Proteomes" id="UP000569732">
    <property type="component" value="Unassembled WGS sequence"/>
</dbReference>
<keyword evidence="2" id="KW-1185">Reference proteome</keyword>
<dbReference type="RefSeq" id="WP_180571648.1">
    <property type="nucleotide sequence ID" value="NZ_JACCKB010000118.1"/>
</dbReference>
<proteinExistence type="predicted"/>
<accession>A0A853IGK2</accession>
<protein>
    <submittedName>
        <fullName evidence="1">Uncharacterized protein</fullName>
    </submittedName>
</protein>
<gene>
    <name evidence="1" type="ORF">H0A36_27005</name>
</gene>
<name>A0A853IGK2_9GAMM</name>
<reference evidence="1 2" key="1">
    <citation type="submission" date="2020-07" db="EMBL/GenBank/DDBJ databases">
        <title>Endozoicomonas sp. nov., isolated from sediment.</title>
        <authorList>
            <person name="Gu T."/>
        </authorList>
    </citation>
    <scope>NUCLEOTIDE SEQUENCE [LARGE SCALE GENOMIC DNA]</scope>
    <source>
        <strain evidence="1 2">SM1973</strain>
    </source>
</reference>
<evidence type="ECO:0000313" key="2">
    <source>
        <dbReference type="Proteomes" id="UP000569732"/>
    </source>
</evidence>